<comment type="caution">
    <text evidence="6">Lacks conserved residue(s) required for the propagation of feature annotation.</text>
</comment>
<dbReference type="Pfam" id="PF23263">
    <property type="entry name" value="C8-3_MUC4"/>
    <property type="match status" value="1"/>
</dbReference>
<keyword evidence="4 7" id="KW-0472">Membrane</keyword>
<evidence type="ECO:0000259" key="10">
    <source>
        <dbReference type="PROSITE" id="PS51220"/>
    </source>
</evidence>
<dbReference type="PROSITE" id="PS51233">
    <property type="entry name" value="VWFD"/>
    <property type="match status" value="1"/>
</dbReference>
<feature type="transmembrane region" description="Helical" evidence="7">
    <location>
        <begin position="814"/>
        <end position="837"/>
    </location>
</feature>
<proteinExistence type="predicted"/>
<evidence type="ECO:0000256" key="2">
    <source>
        <dbReference type="ARBA" id="ARBA00022692"/>
    </source>
</evidence>
<feature type="domain" description="NIDO" evidence="10">
    <location>
        <begin position="1"/>
        <end position="104"/>
    </location>
</feature>
<dbReference type="SMART" id="SM00216">
    <property type="entry name" value="VWD"/>
    <property type="match status" value="1"/>
</dbReference>
<evidence type="ECO:0000256" key="5">
    <source>
        <dbReference type="ARBA" id="ARBA00023157"/>
    </source>
</evidence>
<dbReference type="InterPro" id="IPR051495">
    <property type="entry name" value="Epithelial_Barrier/Signaling"/>
</dbReference>
<dbReference type="SMART" id="SM00539">
    <property type="entry name" value="NIDO"/>
    <property type="match status" value="1"/>
</dbReference>
<dbReference type="PROSITE" id="PS50856">
    <property type="entry name" value="AMOP"/>
    <property type="match status" value="1"/>
</dbReference>
<dbReference type="InterPro" id="IPR035976">
    <property type="entry name" value="Sushi/SCR/CCP_sf"/>
</dbReference>
<evidence type="ECO:0000313" key="12">
    <source>
        <dbReference type="EMBL" id="KAJ7394055.1"/>
    </source>
</evidence>
<organism evidence="12 13">
    <name type="scientific">Desmophyllum pertusum</name>
    <dbReference type="NCBI Taxonomy" id="174260"/>
    <lineage>
        <taxon>Eukaryota</taxon>
        <taxon>Metazoa</taxon>
        <taxon>Cnidaria</taxon>
        <taxon>Anthozoa</taxon>
        <taxon>Hexacorallia</taxon>
        <taxon>Scleractinia</taxon>
        <taxon>Caryophylliina</taxon>
        <taxon>Caryophylliidae</taxon>
        <taxon>Desmophyllum</taxon>
    </lineage>
</organism>
<dbReference type="GO" id="GO:0007160">
    <property type="term" value="P:cell-matrix adhesion"/>
    <property type="evidence" value="ECO:0007669"/>
    <property type="project" value="InterPro"/>
</dbReference>
<name>A0A9X0A6S6_9CNID</name>
<keyword evidence="6" id="KW-0768">Sushi</keyword>
<feature type="domain" description="VWFD" evidence="11">
    <location>
        <begin position="472"/>
        <end position="667"/>
    </location>
</feature>
<dbReference type="SUPFAM" id="SSF57535">
    <property type="entry name" value="Complement control module/SCR domain"/>
    <property type="match status" value="1"/>
</dbReference>
<dbReference type="PANTHER" id="PTHR13802:SF52">
    <property type="entry name" value="MUCIN-4"/>
    <property type="match status" value="1"/>
</dbReference>
<dbReference type="OrthoDB" id="5971801at2759"/>
<evidence type="ECO:0000256" key="7">
    <source>
        <dbReference type="SAM" id="Phobius"/>
    </source>
</evidence>
<dbReference type="Pfam" id="PF03782">
    <property type="entry name" value="AMOP"/>
    <property type="match status" value="1"/>
</dbReference>
<keyword evidence="2 7" id="KW-0812">Transmembrane</keyword>
<dbReference type="InterPro" id="IPR000436">
    <property type="entry name" value="Sushi_SCR_CCP_dom"/>
</dbReference>
<protein>
    <submittedName>
        <fullName evidence="12">Uncharacterized protein</fullName>
    </submittedName>
</protein>
<evidence type="ECO:0000256" key="4">
    <source>
        <dbReference type="ARBA" id="ARBA00023136"/>
    </source>
</evidence>
<evidence type="ECO:0000259" key="8">
    <source>
        <dbReference type="PROSITE" id="PS50856"/>
    </source>
</evidence>
<feature type="domain" description="Sushi" evidence="9">
    <location>
        <begin position="748"/>
        <end position="806"/>
    </location>
</feature>
<dbReference type="Pfam" id="PF00094">
    <property type="entry name" value="VWD"/>
    <property type="match status" value="1"/>
</dbReference>
<dbReference type="PANTHER" id="PTHR13802">
    <property type="entry name" value="MUCIN 4-RELATED"/>
    <property type="match status" value="1"/>
</dbReference>
<dbReference type="SMART" id="SM00032">
    <property type="entry name" value="CCP"/>
    <property type="match status" value="1"/>
</dbReference>
<dbReference type="Pfam" id="PF00084">
    <property type="entry name" value="Sushi"/>
    <property type="match status" value="1"/>
</dbReference>
<dbReference type="EMBL" id="MU825397">
    <property type="protein sequence ID" value="KAJ7394055.1"/>
    <property type="molecule type" value="Genomic_DNA"/>
</dbReference>
<feature type="domain" description="AMOP" evidence="8">
    <location>
        <begin position="320"/>
        <end position="460"/>
    </location>
</feature>
<evidence type="ECO:0000313" key="13">
    <source>
        <dbReference type="Proteomes" id="UP001163046"/>
    </source>
</evidence>
<dbReference type="Pfam" id="PF06119">
    <property type="entry name" value="NIDO"/>
    <property type="match status" value="1"/>
</dbReference>
<dbReference type="GO" id="GO:0016020">
    <property type="term" value="C:membrane"/>
    <property type="evidence" value="ECO:0007669"/>
    <property type="project" value="UniProtKB-SubCell"/>
</dbReference>
<reference evidence="12" key="1">
    <citation type="submission" date="2023-01" db="EMBL/GenBank/DDBJ databases">
        <title>Genome assembly of the deep-sea coral Lophelia pertusa.</title>
        <authorList>
            <person name="Herrera S."/>
            <person name="Cordes E."/>
        </authorList>
    </citation>
    <scope>NUCLEOTIDE SEQUENCE</scope>
    <source>
        <strain evidence="12">USNM1676648</strain>
        <tissue evidence="12">Polyp</tissue>
    </source>
</reference>
<dbReference type="InterPro" id="IPR056619">
    <property type="entry name" value="C8-3_MUC4"/>
</dbReference>
<dbReference type="InterPro" id="IPR001846">
    <property type="entry name" value="VWF_type-D"/>
</dbReference>
<comment type="subcellular location">
    <subcellularLocation>
        <location evidence="1">Membrane</location>
    </subcellularLocation>
</comment>
<dbReference type="SMART" id="SM00723">
    <property type="entry name" value="AMOP"/>
    <property type="match status" value="1"/>
</dbReference>
<gene>
    <name evidence="12" type="ORF">OS493_003728</name>
</gene>
<dbReference type="InterPro" id="IPR003886">
    <property type="entry name" value="NIDO_dom"/>
</dbReference>
<dbReference type="PROSITE" id="PS50923">
    <property type="entry name" value="SUSHI"/>
    <property type="match status" value="1"/>
</dbReference>
<keyword evidence="13" id="KW-1185">Reference proteome</keyword>
<evidence type="ECO:0000256" key="6">
    <source>
        <dbReference type="PROSITE-ProRule" id="PRU00302"/>
    </source>
</evidence>
<dbReference type="InterPro" id="IPR005533">
    <property type="entry name" value="AMOP_dom"/>
</dbReference>
<dbReference type="AlphaFoldDB" id="A0A9X0A6S6"/>
<sequence>MKWLSMALGGITQSKRNTFQAVLITNGRHSFVIFNYNKITWTTGTASSGNNSGLGGTPAQAGFNAGDGRRYFSIPGSRTHQVINLPSKSNVENPGRWMFRIDSAMIEAGGCNTKGSLVVSPRSVMMLGGNSLFIAGPCYKPSDVIICEFPGGKVSNGSFISSIRASCTVPMLYVTGRLSIKMSVNGGNSFDFQGTITIVNINRIKPHVVRLMANTWFEQRQLRVTWDPSHLGSENQTVTVQLARFSMTNGHVTFDSVFTLVPEQENTGDCRFIVPKGEGHGAAIGDGRYVTLVLVKKTGDRHGNSPTEWIWSDLFTWRTNDERGHERCMHWYRKQPNPNIYTDDASLFPCPQTFLQAMADRGRFTMDEYCNPNAEENCDRYHYEATHCFRTNIPSNQGAGQQCCYNKQGNLMIGPLNGGSLDRVHIEAGVPVFSHFFHDLVPYLDCCLFSENCKKYFEKRPSDDGSNYEPPRPATGFGDPHMITLDGVEYTFNGYGDYQILQVAAPDFKLQGRMQPLINNDGSNTRATSYKAFAMKENGSDTVQVHINGRNEIEVLVNGDLTEFDEELMVDFNGVIVLKYNNTSKYSTIFNSGISVTIEKVEDILQMILLVPPMFKGNTSGLLGLWDGDQEKEFLLPKGTFLDTNSSQTIIHYKFGQTWATTANDSLFTYEEGKNHNSYVDVGYVPIFLDQDDLVFDNAGLGQQARDVCGDNKQCLFDIHTTGKVSIGMASKQAVELFVAVINETETPGCIPIENRLQNGSVQRNDSKDGGMIYKFRCNSGFRLNGPTVIHCYQGQWNGSKPSCEPSADNSTPWYVYAVVISSAIVVVIVAVMIISVRCLNSKRKRNWVVDITQPPKRRDVLSCDNGGGDYLTENQELNVVEI</sequence>
<evidence type="ECO:0000256" key="3">
    <source>
        <dbReference type="ARBA" id="ARBA00022989"/>
    </source>
</evidence>
<dbReference type="Proteomes" id="UP001163046">
    <property type="component" value="Unassembled WGS sequence"/>
</dbReference>
<evidence type="ECO:0000259" key="11">
    <source>
        <dbReference type="PROSITE" id="PS51233"/>
    </source>
</evidence>
<evidence type="ECO:0000256" key="1">
    <source>
        <dbReference type="ARBA" id="ARBA00004370"/>
    </source>
</evidence>
<keyword evidence="5" id="KW-1015">Disulfide bond</keyword>
<dbReference type="Gene3D" id="2.10.70.10">
    <property type="entry name" value="Complement Module, domain 1"/>
    <property type="match status" value="1"/>
</dbReference>
<evidence type="ECO:0000259" key="9">
    <source>
        <dbReference type="PROSITE" id="PS50923"/>
    </source>
</evidence>
<dbReference type="PROSITE" id="PS51220">
    <property type="entry name" value="NIDO"/>
    <property type="match status" value="1"/>
</dbReference>
<dbReference type="CDD" id="cd00033">
    <property type="entry name" value="CCP"/>
    <property type="match status" value="1"/>
</dbReference>
<comment type="caution">
    <text evidence="12">The sequence shown here is derived from an EMBL/GenBank/DDBJ whole genome shotgun (WGS) entry which is preliminary data.</text>
</comment>
<keyword evidence="3 7" id="KW-1133">Transmembrane helix</keyword>
<accession>A0A9X0A6S6</accession>